<gene>
    <name evidence="2" type="ORF">OTK00_000264</name>
</gene>
<dbReference type="Proteomes" id="UP001164909">
    <property type="component" value="Chromosome"/>
</dbReference>
<dbReference type="RefSeq" id="WP_268760808.1">
    <property type="nucleotide sequence ID" value="NZ_CP113865.1"/>
</dbReference>
<evidence type="ECO:0000256" key="1">
    <source>
        <dbReference type="SAM" id="MobiDB-lite"/>
    </source>
</evidence>
<name>A0ABY7BP47_9FIRM</name>
<evidence type="ECO:0000313" key="3">
    <source>
        <dbReference type="Proteomes" id="UP001164909"/>
    </source>
</evidence>
<proteinExistence type="predicted"/>
<evidence type="ECO:0000313" key="2">
    <source>
        <dbReference type="EMBL" id="WAM34102.1"/>
    </source>
</evidence>
<dbReference type="EMBL" id="CP113865">
    <property type="protein sequence ID" value="WAM34102.1"/>
    <property type="molecule type" value="Genomic_DNA"/>
</dbReference>
<accession>A0ABY7BP47</accession>
<protein>
    <submittedName>
        <fullName evidence="2">Uncharacterized protein</fullName>
    </submittedName>
</protein>
<feature type="region of interest" description="Disordered" evidence="1">
    <location>
        <begin position="16"/>
        <end position="44"/>
    </location>
</feature>
<reference evidence="2" key="1">
    <citation type="submission" date="2022-12" db="EMBL/GenBank/DDBJ databases">
        <authorList>
            <person name="Bing R.G."/>
            <person name="Willard D.J."/>
            <person name="Manesh M.J.H."/>
            <person name="Laemthong T."/>
            <person name="Crosby J.R."/>
            <person name="Kelly R.M."/>
        </authorList>
    </citation>
    <scope>NUCLEOTIDE SEQUENCE</scope>
    <source>
        <strain evidence="2">DSM 8990</strain>
    </source>
</reference>
<sequence length="44" mass="5150">MSRTVVYLSRNGRRQYNELNGADKEGPYSNQRDFTQKFGLDHSL</sequence>
<organism evidence="2 3">
    <name type="scientific">Caldicellulosiruptor morganii</name>
    <dbReference type="NCBI Taxonomy" id="1387555"/>
    <lineage>
        <taxon>Bacteria</taxon>
        <taxon>Bacillati</taxon>
        <taxon>Bacillota</taxon>
        <taxon>Bacillota incertae sedis</taxon>
        <taxon>Caldicellulosiruptorales</taxon>
        <taxon>Caldicellulosiruptoraceae</taxon>
        <taxon>Caldicellulosiruptor</taxon>
    </lineage>
</organism>
<keyword evidence="3" id="KW-1185">Reference proteome</keyword>